<proteinExistence type="predicted"/>
<dbReference type="AlphaFoldDB" id="A0AAD6ZBE0"/>
<dbReference type="Proteomes" id="UP001218218">
    <property type="component" value="Unassembled WGS sequence"/>
</dbReference>
<evidence type="ECO:0000313" key="1">
    <source>
        <dbReference type="EMBL" id="KAJ7315038.1"/>
    </source>
</evidence>
<name>A0AAD6ZBE0_9AGAR</name>
<accession>A0AAD6ZBE0</accession>
<gene>
    <name evidence="1" type="ORF">DFH08DRAFT_894519</name>
</gene>
<protein>
    <submittedName>
        <fullName evidence="1">Uncharacterized protein</fullName>
    </submittedName>
</protein>
<dbReference type="EMBL" id="JARIHO010000064">
    <property type="protein sequence ID" value="KAJ7315038.1"/>
    <property type="molecule type" value="Genomic_DNA"/>
</dbReference>
<evidence type="ECO:0000313" key="2">
    <source>
        <dbReference type="Proteomes" id="UP001218218"/>
    </source>
</evidence>
<reference evidence="1" key="1">
    <citation type="submission" date="2023-03" db="EMBL/GenBank/DDBJ databases">
        <title>Massive genome expansion in bonnet fungi (Mycena s.s.) driven by repeated elements and novel gene families across ecological guilds.</title>
        <authorList>
            <consortium name="Lawrence Berkeley National Laboratory"/>
            <person name="Harder C.B."/>
            <person name="Miyauchi S."/>
            <person name="Viragh M."/>
            <person name="Kuo A."/>
            <person name="Thoen E."/>
            <person name="Andreopoulos B."/>
            <person name="Lu D."/>
            <person name="Skrede I."/>
            <person name="Drula E."/>
            <person name="Henrissat B."/>
            <person name="Morin E."/>
            <person name="Kohler A."/>
            <person name="Barry K."/>
            <person name="LaButti K."/>
            <person name="Morin E."/>
            <person name="Salamov A."/>
            <person name="Lipzen A."/>
            <person name="Mereny Z."/>
            <person name="Hegedus B."/>
            <person name="Baldrian P."/>
            <person name="Stursova M."/>
            <person name="Weitz H."/>
            <person name="Taylor A."/>
            <person name="Grigoriev I.V."/>
            <person name="Nagy L.G."/>
            <person name="Martin F."/>
            <person name="Kauserud H."/>
        </authorList>
    </citation>
    <scope>NUCLEOTIDE SEQUENCE</scope>
    <source>
        <strain evidence="1">CBHHK002</strain>
    </source>
</reference>
<keyword evidence="2" id="KW-1185">Reference proteome</keyword>
<organism evidence="1 2">
    <name type="scientific">Mycena albidolilacea</name>
    <dbReference type="NCBI Taxonomy" id="1033008"/>
    <lineage>
        <taxon>Eukaryota</taxon>
        <taxon>Fungi</taxon>
        <taxon>Dikarya</taxon>
        <taxon>Basidiomycota</taxon>
        <taxon>Agaricomycotina</taxon>
        <taxon>Agaricomycetes</taxon>
        <taxon>Agaricomycetidae</taxon>
        <taxon>Agaricales</taxon>
        <taxon>Marasmiineae</taxon>
        <taxon>Mycenaceae</taxon>
        <taxon>Mycena</taxon>
    </lineage>
</organism>
<sequence>MGYFDLNDVKLRVWAVAMAFRVFLHSVMFSNTYTQAKQSATVDRPPLSNHFLKNQTIRLPSSSTAPTVTPSLPAPAASVPALSSNDAILQLLLPALQAIASSHHSPYGLGPHHYPHQYPPFGAPGPPPPEPVPVQCPVSPPVVLPCVITLDEYCVRYQVNEDDRRVLAELGYEPGDNGLKTLDKETWEAVKVLPLAKGRILRQHDAFLKDVRAGSWD</sequence>
<comment type="caution">
    <text evidence="1">The sequence shown here is derived from an EMBL/GenBank/DDBJ whole genome shotgun (WGS) entry which is preliminary data.</text>
</comment>